<dbReference type="SUPFAM" id="SSF53098">
    <property type="entry name" value="Ribonuclease H-like"/>
    <property type="match status" value="1"/>
</dbReference>
<name>A0A813W289_9BILA</name>
<organism evidence="1 2">
    <name type="scientific">Brachionus calyciflorus</name>
    <dbReference type="NCBI Taxonomy" id="104777"/>
    <lineage>
        <taxon>Eukaryota</taxon>
        <taxon>Metazoa</taxon>
        <taxon>Spiralia</taxon>
        <taxon>Gnathifera</taxon>
        <taxon>Rotifera</taxon>
        <taxon>Eurotatoria</taxon>
        <taxon>Monogononta</taxon>
        <taxon>Pseudotrocha</taxon>
        <taxon>Ploima</taxon>
        <taxon>Brachionidae</taxon>
        <taxon>Brachionus</taxon>
    </lineage>
</organism>
<proteinExistence type="predicted"/>
<accession>A0A813W289</accession>
<dbReference type="InterPro" id="IPR036397">
    <property type="entry name" value="RNaseH_sf"/>
</dbReference>
<comment type="caution">
    <text evidence="1">The sequence shown here is derived from an EMBL/GenBank/DDBJ whole genome shotgun (WGS) entry which is preliminary data.</text>
</comment>
<dbReference type="OrthoDB" id="6620090at2759"/>
<dbReference type="InterPro" id="IPR012337">
    <property type="entry name" value="RNaseH-like_sf"/>
</dbReference>
<dbReference type="GO" id="GO:0003676">
    <property type="term" value="F:nucleic acid binding"/>
    <property type="evidence" value="ECO:0007669"/>
    <property type="project" value="InterPro"/>
</dbReference>
<dbReference type="Gene3D" id="3.30.420.10">
    <property type="entry name" value="Ribonuclease H-like superfamily/Ribonuclease H"/>
    <property type="match status" value="1"/>
</dbReference>
<dbReference type="InterPro" id="IPR052160">
    <property type="entry name" value="Gypsy_RT_Integrase-like"/>
</dbReference>
<evidence type="ECO:0000313" key="2">
    <source>
        <dbReference type="Proteomes" id="UP000663879"/>
    </source>
</evidence>
<evidence type="ECO:0000313" key="1">
    <source>
        <dbReference type="EMBL" id="CAF0854487.1"/>
    </source>
</evidence>
<protein>
    <submittedName>
        <fullName evidence="1">Uncharacterized protein</fullName>
    </submittedName>
</protein>
<dbReference type="Proteomes" id="UP000663879">
    <property type="component" value="Unassembled WGS sequence"/>
</dbReference>
<dbReference type="PANTHER" id="PTHR47266">
    <property type="entry name" value="ENDONUCLEASE-RELATED"/>
    <property type="match status" value="1"/>
</dbReference>
<gene>
    <name evidence="1" type="ORF">OXX778_LOCUS9124</name>
</gene>
<reference evidence="1" key="1">
    <citation type="submission" date="2021-02" db="EMBL/GenBank/DDBJ databases">
        <authorList>
            <person name="Nowell W R."/>
        </authorList>
    </citation>
    <scope>NUCLEOTIDE SEQUENCE</scope>
    <source>
        <strain evidence="1">Ploen Becks lab</strain>
    </source>
</reference>
<dbReference type="AlphaFoldDB" id="A0A813W289"/>
<sequence length="107" mass="12813">MLSCFVNEHQNDWDEYLQYLTYAYNTSTYATTNHTPFEVVYGRKTKIPLDLVMENETETNEEIYELAKTGQESLVVKIFVKELQEKLREVFKNVEKNRDYMVEKSRI</sequence>
<dbReference type="EMBL" id="CAJNOC010001318">
    <property type="protein sequence ID" value="CAF0854487.1"/>
    <property type="molecule type" value="Genomic_DNA"/>
</dbReference>
<keyword evidence="2" id="KW-1185">Reference proteome</keyword>